<protein>
    <submittedName>
        <fullName evidence="2">Uncharacterized protein</fullName>
    </submittedName>
</protein>
<comment type="caution">
    <text evidence="2">The sequence shown here is derived from an EMBL/GenBank/DDBJ whole genome shotgun (WGS) entry which is preliminary data.</text>
</comment>
<reference evidence="3" key="1">
    <citation type="journal article" date="2019" name="Int. J. Syst. Evol. Microbiol.">
        <title>The Global Catalogue of Microorganisms (GCM) 10K type strain sequencing project: providing services to taxonomists for standard genome sequencing and annotation.</title>
        <authorList>
            <consortium name="The Broad Institute Genomics Platform"/>
            <consortium name="The Broad Institute Genome Sequencing Center for Infectious Disease"/>
            <person name="Wu L."/>
            <person name="Ma J."/>
        </authorList>
    </citation>
    <scope>NUCLEOTIDE SEQUENCE [LARGE SCALE GENOMIC DNA]</scope>
    <source>
        <strain evidence="3">JCM 16898</strain>
    </source>
</reference>
<feature type="region of interest" description="Disordered" evidence="1">
    <location>
        <begin position="66"/>
        <end position="149"/>
    </location>
</feature>
<proteinExistence type="predicted"/>
<evidence type="ECO:0000313" key="3">
    <source>
        <dbReference type="Proteomes" id="UP001500689"/>
    </source>
</evidence>
<evidence type="ECO:0000313" key="2">
    <source>
        <dbReference type="EMBL" id="GAA3552503.1"/>
    </source>
</evidence>
<feature type="region of interest" description="Disordered" evidence="1">
    <location>
        <begin position="1"/>
        <end position="37"/>
    </location>
</feature>
<accession>A0ABP6WM97</accession>
<gene>
    <name evidence="2" type="ORF">GCM10022222_40160</name>
</gene>
<organism evidence="2 3">
    <name type="scientific">Amycolatopsis ultiminotia</name>
    <dbReference type="NCBI Taxonomy" id="543629"/>
    <lineage>
        <taxon>Bacteria</taxon>
        <taxon>Bacillati</taxon>
        <taxon>Actinomycetota</taxon>
        <taxon>Actinomycetes</taxon>
        <taxon>Pseudonocardiales</taxon>
        <taxon>Pseudonocardiaceae</taxon>
        <taxon>Amycolatopsis</taxon>
    </lineage>
</organism>
<name>A0ABP6WM97_9PSEU</name>
<sequence length="149" mass="15203">MGSRPYRHPGKSDATRWLPDRMTNAEKRRRSRTALSNEEEVVRIRFALGIGALLLAGGAVTGGAVAFAAPDAPPTTQAPAGAPAQSPTDAPPAPSRTGTPPAQAPTDAPSARPSEPGRQAPAPRSNGNRVPSAVPAGPTGDLHLPAVWG</sequence>
<feature type="compositionally biased region" description="Low complexity" evidence="1">
    <location>
        <begin position="66"/>
        <end position="84"/>
    </location>
</feature>
<dbReference type="EMBL" id="BAAAZN010000008">
    <property type="protein sequence ID" value="GAA3552503.1"/>
    <property type="molecule type" value="Genomic_DNA"/>
</dbReference>
<keyword evidence="3" id="KW-1185">Reference proteome</keyword>
<dbReference type="Proteomes" id="UP001500689">
    <property type="component" value="Unassembled WGS sequence"/>
</dbReference>
<evidence type="ECO:0000256" key="1">
    <source>
        <dbReference type="SAM" id="MobiDB-lite"/>
    </source>
</evidence>